<sequence>MTEHQPTILMTGGGGRLGSELRALLPQIIAPSSREMDVTHPQQVREVTRRVAPQLIVHAAAYTNVSKAEHERESCWQINVSGTRNMAQAANQIGAKLLHISTDYVFSGNEGNYRESDTPGPVVNYYSLSKLLAEEAARCAQRHLIVRTSFRPREFQYPVAFSDVYTSQDYVDIIAPLLAEVITHALDIQDEVLHVVTERKSVYELARRRNQAVREGRRADANVVLPRDVSLNTERWQQLRAKWGQPE</sequence>
<comment type="similarity">
    <text evidence="1 2">Belongs to the dTDP-4-dehydrorhamnose reductase family.</text>
</comment>
<organism evidence="4 5">
    <name type="scientific">Deinococcus xinjiangensis</name>
    <dbReference type="NCBI Taxonomy" id="457454"/>
    <lineage>
        <taxon>Bacteria</taxon>
        <taxon>Thermotogati</taxon>
        <taxon>Deinococcota</taxon>
        <taxon>Deinococci</taxon>
        <taxon>Deinococcales</taxon>
        <taxon>Deinococcaceae</taxon>
        <taxon>Deinococcus</taxon>
    </lineage>
</organism>
<accession>A0ABP9VJ64</accession>
<dbReference type="Proteomes" id="UP001458946">
    <property type="component" value="Unassembled WGS sequence"/>
</dbReference>
<keyword evidence="2" id="KW-0521">NADP</keyword>
<dbReference type="InterPro" id="IPR005913">
    <property type="entry name" value="dTDP_dehydrorham_reduct"/>
</dbReference>
<comment type="pathway">
    <text evidence="2">Carbohydrate biosynthesis; dTDP-L-rhamnose biosynthesis.</text>
</comment>
<comment type="function">
    <text evidence="2">Catalyzes the reduction of dTDP-6-deoxy-L-lyxo-4-hexulose to yield dTDP-L-rhamnose.</text>
</comment>
<evidence type="ECO:0000313" key="4">
    <source>
        <dbReference type="EMBL" id="GAA5503408.1"/>
    </source>
</evidence>
<dbReference type="InterPro" id="IPR029903">
    <property type="entry name" value="RmlD-like-bd"/>
</dbReference>
<dbReference type="EMBL" id="BAABRN010000048">
    <property type="protein sequence ID" value="GAA5503408.1"/>
    <property type="molecule type" value="Genomic_DNA"/>
</dbReference>
<dbReference type="Pfam" id="PF04321">
    <property type="entry name" value="RmlD_sub_bind"/>
    <property type="match status" value="1"/>
</dbReference>
<name>A0ABP9VJ64_9DEIO</name>
<keyword evidence="5" id="KW-1185">Reference proteome</keyword>
<dbReference type="PANTHER" id="PTHR10491:SF4">
    <property type="entry name" value="METHIONINE ADENOSYLTRANSFERASE 2 SUBUNIT BETA"/>
    <property type="match status" value="1"/>
</dbReference>
<evidence type="ECO:0000259" key="3">
    <source>
        <dbReference type="Pfam" id="PF04321"/>
    </source>
</evidence>
<reference evidence="4 5" key="1">
    <citation type="submission" date="2024-02" db="EMBL/GenBank/DDBJ databases">
        <title>Deinococcus xinjiangensis NBRC 107630.</title>
        <authorList>
            <person name="Ichikawa N."/>
            <person name="Katano-Makiyama Y."/>
            <person name="Hidaka K."/>
        </authorList>
    </citation>
    <scope>NUCLEOTIDE SEQUENCE [LARGE SCALE GENOMIC DNA]</scope>
    <source>
        <strain evidence="4 5">NBRC 107630</strain>
    </source>
</reference>
<dbReference type="RefSeq" id="WP_353543379.1">
    <property type="nucleotide sequence ID" value="NZ_BAABRN010000048.1"/>
</dbReference>
<dbReference type="EC" id="1.1.1.133" evidence="2"/>
<proteinExistence type="inferred from homology"/>
<feature type="domain" description="RmlD-like substrate binding" evidence="3">
    <location>
        <begin position="7"/>
        <end position="150"/>
    </location>
</feature>
<dbReference type="InterPro" id="IPR036291">
    <property type="entry name" value="NAD(P)-bd_dom_sf"/>
</dbReference>
<gene>
    <name evidence="4" type="primary">rfbD</name>
    <name evidence="4" type="ORF">Dxin01_03165</name>
</gene>
<evidence type="ECO:0000313" key="5">
    <source>
        <dbReference type="Proteomes" id="UP001458946"/>
    </source>
</evidence>
<dbReference type="PANTHER" id="PTHR10491">
    <property type="entry name" value="DTDP-4-DEHYDRORHAMNOSE REDUCTASE"/>
    <property type="match status" value="1"/>
</dbReference>
<protein>
    <recommendedName>
        <fullName evidence="2">dTDP-4-dehydrorhamnose reductase</fullName>
        <ecNumber evidence="2">1.1.1.133</ecNumber>
    </recommendedName>
</protein>
<keyword evidence="2" id="KW-0560">Oxidoreductase</keyword>
<comment type="caution">
    <text evidence="4">The sequence shown here is derived from an EMBL/GenBank/DDBJ whole genome shotgun (WGS) entry which is preliminary data.</text>
</comment>
<evidence type="ECO:0000256" key="2">
    <source>
        <dbReference type="RuleBase" id="RU364082"/>
    </source>
</evidence>
<dbReference type="SUPFAM" id="SSF51735">
    <property type="entry name" value="NAD(P)-binding Rossmann-fold domains"/>
    <property type="match status" value="1"/>
</dbReference>
<dbReference type="Gene3D" id="3.40.50.720">
    <property type="entry name" value="NAD(P)-binding Rossmann-like Domain"/>
    <property type="match status" value="1"/>
</dbReference>
<evidence type="ECO:0000256" key="1">
    <source>
        <dbReference type="ARBA" id="ARBA00010944"/>
    </source>
</evidence>